<dbReference type="KEGG" id="xne:XNC1_0912"/>
<gene>
    <name evidence="1" type="ordered locus">XNC1_0912</name>
</gene>
<evidence type="ECO:0000313" key="1">
    <source>
        <dbReference type="EMBL" id="CBJ88983.1"/>
    </source>
</evidence>
<dbReference type="Proteomes" id="UP000008075">
    <property type="component" value="Chromosome"/>
</dbReference>
<proteinExistence type="predicted"/>
<organism evidence="1 2">
    <name type="scientific">Xenorhabdus nematophila (strain ATCC 19061 / DSM 3370 / CCUG 14189 / LMG 1036 / NCIMB 9965 / AN6)</name>
    <dbReference type="NCBI Taxonomy" id="406817"/>
    <lineage>
        <taxon>Bacteria</taxon>
        <taxon>Pseudomonadati</taxon>
        <taxon>Pseudomonadota</taxon>
        <taxon>Gammaproteobacteria</taxon>
        <taxon>Enterobacterales</taxon>
        <taxon>Morganellaceae</taxon>
        <taxon>Xenorhabdus</taxon>
    </lineage>
</organism>
<sequence length="47" mass="5780">MLAKLYFLKFVKIAIFYAIEKFNWTLTNRVCSDGIECYFMRLESLWY</sequence>
<keyword evidence="2" id="KW-1185">Reference proteome</keyword>
<dbReference type="AlphaFoldDB" id="D3VL24"/>
<dbReference type="EMBL" id="FN667742">
    <property type="protein sequence ID" value="CBJ88983.1"/>
    <property type="molecule type" value="Genomic_DNA"/>
</dbReference>
<dbReference type="STRING" id="406817.XNC1_0912"/>
<evidence type="ECO:0000313" key="2">
    <source>
        <dbReference type="Proteomes" id="UP000008075"/>
    </source>
</evidence>
<dbReference type="HOGENOM" id="CLU_3174914_0_0_6"/>
<protein>
    <submittedName>
        <fullName evidence="1">Uncharacterized protein</fullName>
    </submittedName>
</protein>
<name>D3VL24_XENNA</name>
<reference evidence="1 2" key="1">
    <citation type="journal article" date="2011" name="PLoS ONE">
        <title>The entomopathogenic bacterial endosymbionts xenorhabdus and photorhabdus: convergent lifestyles from divergent genomes.</title>
        <authorList>
            <person name="Chaston J.M."/>
            <person name="Suen G."/>
            <person name="Tucker S.L."/>
            <person name="Andersen A.W."/>
            <person name="Bhasin A."/>
            <person name="Bode E."/>
            <person name="Bode H.B."/>
            <person name="Brachmann A.O."/>
            <person name="Cowles C.E."/>
            <person name="Cowles K.N."/>
            <person name="Darby C."/>
            <person name="de Leon L."/>
            <person name="Drace K."/>
            <person name="Du Z."/>
            <person name="Givaudan A."/>
            <person name="Herbert Tran E.E."/>
            <person name="Jewell K.A."/>
            <person name="Knack J.J."/>
            <person name="Krasomil-Osterfeld K.C."/>
            <person name="Kukor R."/>
            <person name="Lanois A."/>
            <person name="Latreille P."/>
            <person name="Leimgruber N.K."/>
            <person name="Lipke C.M."/>
            <person name="Liu R."/>
            <person name="Lu X."/>
            <person name="Martens E.C."/>
            <person name="Marri P.R."/>
            <person name="Medigue C."/>
            <person name="Menard M.L."/>
            <person name="Miller N.M."/>
            <person name="Morales-Soto N."/>
            <person name="Norton S."/>
            <person name="Ogier J.C."/>
            <person name="Orchard S.S."/>
            <person name="Park D."/>
            <person name="Park Y."/>
            <person name="Qurollo B.A."/>
            <person name="Sugar D.R."/>
            <person name="Richards G.R."/>
            <person name="Rouy Z."/>
            <person name="Slominski B."/>
            <person name="Slominski K."/>
            <person name="Snyder H."/>
            <person name="Tjaden B.C."/>
            <person name="van der Hoeven R."/>
            <person name="Welch R.D."/>
            <person name="Wheeler C."/>
            <person name="Xiang B."/>
            <person name="Barbazuk B."/>
            <person name="Gaudriault S."/>
            <person name="Goodner B."/>
            <person name="Slater S.C."/>
            <person name="Forst S."/>
            <person name="Goldman B.S."/>
            <person name="Goodrich-Blair H."/>
        </authorList>
    </citation>
    <scope>NUCLEOTIDE SEQUENCE [LARGE SCALE GENOMIC DNA]</scope>
    <source>
        <strain evidence="2">ATCC 19061 / DSM 3370 / CCUG 14189 / LMG 1036 / NCIMB 9965 / AN6</strain>
    </source>
</reference>
<accession>D3VL24</accession>